<dbReference type="InterPro" id="IPR036873">
    <property type="entry name" value="Rhodanese-like_dom_sf"/>
</dbReference>
<dbReference type="InterPro" id="IPR001763">
    <property type="entry name" value="Rhodanese-like_dom"/>
</dbReference>
<comment type="caution">
    <text evidence="3">The sequence shown here is derived from an EMBL/GenBank/DDBJ whole genome shotgun (WGS) entry which is preliminary data.</text>
</comment>
<dbReference type="SMART" id="SM00450">
    <property type="entry name" value="RHOD"/>
    <property type="match status" value="1"/>
</dbReference>
<dbReference type="Proteomes" id="UP000247612">
    <property type="component" value="Unassembled WGS sequence"/>
</dbReference>
<accession>A0A318KNH7</accession>
<dbReference type="STRING" id="1034346.GCA_000313565_00648"/>
<evidence type="ECO:0000256" key="1">
    <source>
        <dbReference type="SAM" id="MobiDB-lite"/>
    </source>
</evidence>
<protein>
    <submittedName>
        <fullName evidence="3">Rhodanese-related sulfurtransferase</fullName>
    </submittedName>
</protein>
<evidence type="ECO:0000313" key="3">
    <source>
        <dbReference type="EMBL" id="PXX79584.1"/>
    </source>
</evidence>
<dbReference type="AlphaFoldDB" id="A0A318KNH7"/>
<dbReference type="Pfam" id="PF00581">
    <property type="entry name" value="Rhodanese"/>
    <property type="match status" value="1"/>
</dbReference>
<proteinExistence type="predicted"/>
<dbReference type="RefSeq" id="WP_022936955.1">
    <property type="nucleotide sequence ID" value="NZ_CABKRQ010000002.1"/>
</dbReference>
<name>A0A318KNH7_9FIRM</name>
<gene>
    <name evidence="3" type="ORF">DES51_10554</name>
</gene>
<dbReference type="SUPFAM" id="SSF52821">
    <property type="entry name" value="Rhodanese/Cell cycle control phosphatase"/>
    <property type="match status" value="1"/>
</dbReference>
<organism evidence="3 4">
    <name type="scientific">Dielma fastidiosa</name>
    <dbReference type="NCBI Taxonomy" id="1034346"/>
    <lineage>
        <taxon>Bacteria</taxon>
        <taxon>Bacillati</taxon>
        <taxon>Bacillota</taxon>
        <taxon>Erysipelotrichia</taxon>
        <taxon>Erysipelotrichales</taxon>
        <taxon>Erysipelotrichaceae</taxon>
        <taxon>Dielma</taxon>
    </lineage>
</organism>
<dbReference type="EMBL" id="QJKH01000005">
    <property type="protein sequence ID" value="PXX79584.1"/>
    <property type="molecule type" value="Genomic_DNA"/>
</dbReference>
<reference evidence="3 4" key="1">
    <citation type="submission" date="2018-05" db="EMBL/GenBank/DDBJ databases">
        <title>Genomic Encyclopedia of Type Strains, Phase IV (KMG-IV): sequencing the most valuable type-strain genomes for metagenomic binning, comparative biology and taxonomic classification.</title>
        <authorList>
            <person name="Goeker M."/>
        </authorList>
    </citation>
    <scope>NUCLEOTIDE SEQUENCE [LARGE SCALE GENOMIC DNA]</scope>
    <source>
        <strain evidence="3 4">JC118</strain>
    </source>
</reference>
<sequence length="172" mass="19690">MKRTISIIFIILMIVSACNVEKYPEAAMNRESLQTDDSENSATSGVFKSQEESQMIEESQNAIGALSPEEALDYMKKTENLVIIDVAAAKWYNKNHFVGAINIPIEELNSEEEDAFYMDIPTDRPVLMHCRLGMIVPEAYERMRELRPDIPEISYIDGSPLFDDYNEWLSKQ</sequence>
<evidence type="ECO:0000313" key="4">
    <source>
        <dbReference type="Proteomes" id="UP000247612"/>
    </source>
</evidence>
<feature type="domain" description="Rhodanese" evidence="2">
    <location>
        <begin position="77"/>
        <end position="163"/>
    </location>
</feature>
<evidence type="ECO:0000259" key="2">
    <source>
        <dbReference type="PROSITE" id="PS50206"/>
    </source>
</evidence>
<dbReference type="GO" id="GO:0016740">
    <property type="term" value="F:transferase activity"/>
    <property type="evidence" value="ECO:0007669"/>
    <property type="project" value="UniProtKB-KW"/>
</dbReference>
<keyword evidence="3" id="KW-0808">Transferase</keyword>
<keyword evidence="4" id="KW-1185">Reference proteome</keyword>
<dbReference type="CDD" id="cd00158">
    <property type="entry name" value="RHOD"/>
    <property type="match status" value="1"/>
</dbReference>
<feature type="region of interest" description="Disordered" evidence="1">
    <location>
        <begin position="31"/>
        <end position="53"/>
    </location>
</feature>
<dbReference type="PROSITE" id="PS51257">
    <property type="entry name" value="PROKAR_LIPOPROTEIN"/>
    <property type="match status" value="1"/>
</dbReference>
<dbReference type="PROSITE" id="PS50206">
    <property type="entry name" value="RHODANESE_3"/>
    <property type="match status" value="1"/>
</dbReference>
<dbReference type="Gene3D" id="3.40.250.10">
    <property type="entry name" value="Rhodanese-like domain"/>
    <property type="match status" value="1"/>
</dbReference>